<dbReference type="AlphaFoldDB" id="A0A0F9ASD0"/>
<feature type="non-terminal residue" evidence="1">
    <location>
        <position position="141"/>
    </location>
</feature>
<name>A0A0F9ASD0_9ZZZZ</name>
<proteinExistence type="predicted"/>
<accession>A0A0F9ASD0</accession>
<gene>
    <name evidence="1" type="ORF">LCGC14_2877280</name>
</gene>
<reference evidence="1" key="1">
    <citation type="journal article" date="2015" name="Nature">
        <title>Complex archaea that bridge the gap between prokaryotes and eukaryotes.</title>
        <authorList>
            <person name="Spang A."/>
            <person name="Saw J.H."/>
            <person name="Jorgensen S.L."/>
            <person name="Zaremba-Niedzwiedzka K."/>
            <person name="Martijn J."/>
            <person name="Lind A.E."/>
            <person name="van Eijk R."/>
            <person name="Schleper C."/>
            <person name="Guy L."/>
            <person name="Ettema T.J."/>
        </authorList>
    </citation>
    <scope>NUCLEOTIDE SEQUENCE</scope>
</reference>
<sequence length="141" mass="17089">MNNTKKISFQEVEICPNCSSRDIDHFDLKPSRFYCFNCKSYLLDIKIVKESFDCYEYFKRCAECGAIEGEWHYFGCVNEECPFCKNDLIGCDCIYQKLKNFCQPFENRQYHFYYDNLEGNDLRKLETIFKKYDRIHYLLFP</sequence>
<dbReference type="EMBL" id="LAZR01056020">
    <property type="protein sequence ID" value="KKK75086.1"/>
    <property type="molecule type" value="Genomic_DNA"/>
</dbReference>
<protein>
    <submittedName>
        <fullName evidence="1">Uncharacterized protein</fullName>
    </submittedName>
</protein>
<comment type="caution">
    <text evidence="1">The sequence shown here is derived from an EMBL/GenBank/DDBJ whole genome shotgun (WGS) entry which is preliminary data.</text>
</comment>
<organism evidence="1">
    <name type="scientific">marine sediment metagenome</name>
    <dbReference type="NCBI Taxonomy" id="412755"/>
    <lineage>
        <taxon>unclassified sequences</taxon>
        <taxon>metagenomes</taxon>
        <taxon>ecological metagenomes</taxon>
    </lineage>
</organism>
<evidence type="ECO:0000313" key="1">
    <source>
        <dbReference type="EMBL" id="KKK75086.1"/>
    </source>
</evidence>